<dbReference type="Proteomes" id="UP001358586">
    <property type="component" value="Chromosome 13"/>
</dbReference>
<evidence type="ECO:0000256" key="1">
    <source>
        <dbReference type="ARBA" id="ARBA00006141"/>
    </source>
</evidence>
<keyword evidence="4" id="KW-1185">Reference proteome</keyword>
<proteinExistence type="inferred from homology"/>
<name>A0ABR0MEL1_GOSAR</name>
<sequence length="98" mass="11570">MAKLTEQVERYEEMVKFIENAASAIPHPDELSIKEHNLLSVAYKNVTVRPSRFMEDRLLHRAERGRSWQCQPRCCDPPVHIQDRGRVVRSMHWNFEAP</sequence>
<feature type="domain" description="14-3-3" evidence="2">
    <location>
        <begin position="1"/>
        <end position="47"/>
    </location>
</feature>
<gene>
    <name evidence="3" type="ORF">PVK06_046948</name>
</gene>
<comment type="caution">
    <text evidence="3">The sequence shown here is derived from an EMBL/GenBank/DDBJ whole genome shotgun (WGS) entry which is preliminary data.</text>
</comment>
<evidence type="ECO:0000313" key="3">
    <source>
        <dbReference type="EMBL" id="KAK5770794.1"/>
    </source>
</evidence>
<dbReference type="InterPro" id="IPR023410">
    <property type="entry name" value="14-3-3_domain"/>
</dbReference>
<protein>
    <recommendedName>
        <fullName evidence="2">14-3-3 domain-containing protein</fullName>
    </recommendedName>
</protein>
<dbReference type="Pfam" id="PF00244">
    <property type="entry name" value="14-3-3"/>
    <property type="match status" value="1"/>
</dbReference>
<accession>A0ABR0MEL1</accession>
<reference evidence="3 4" key="1">
    <citation type="submission" date="2023-03" db="EMBL/GenBank/DDBJ databases">
        <title>WGS of Gossypium arboreum.</title>
        <authorList>
            <person name="Yu D."/>
        </authorList>
    </citation>
    <scope>NUCLEOTIDE SEQUENCE [LARGE SCALE GENOMIC DNA]</scope>
    <source>
        <tissue evidence="3">Leaf</tissue>
    </source>
</reference>
<comment type="similarity">
    <text evidence="1">Belongs to the 14-3-3 family.</text>
</comment>
<dbReference type="EMBL" id="JARKNE010000013">
    <property type="protein sequence ID" value="KAK5770794.1"/>
    <property type="molecule type" value="Genomic_DNA"/>
</dbReference>
<evidence type="ECO:0000259" key="2">
    <source>
        <dbReference type="Pfam" id="PF00244"/>
    </source>
</evidence>
<evidence type="ECO:0000313" key="4">
    <source>
        <dbReference type="Proteomes" id="UP001358586"/>
    </source>
</evidence>
<dbReference type="Gene3D" id="1.20.190.20">
    <property type="entry name" value="14-3-3 domain"/>
    <property type="match status" value="1"/>
</dbReference>
<dbReference type="InterPro" id="IPR036815">
    <property type="entry name" value="14-3-3_dom_sf"/>
</dbReference>
<organism evidence="3 4">
    <name type="scientific">Gossypium arboreum</name>
    <name type="common">Tree cotton</name>
    <name type="synonym">Gossypium nanking</name>
    <dbReference type="NCBI Taxonomy" id="29729"/>
    <lineage>
        <taxon>Eukaryota</taxon>
        <taxon>Viridiplantae</taxon>
        <taxon>Streptophyta</taxon>
        <taxon>Embryophyta</taxon>
        <taxon>Tracheophyta</taxon>
        <taxon>Spermatophyta</taxon>
        <taxon>Magnoliopsida</taxon>
        <taxon>eudicotyledons</taxon>
        <taxon>Gunneridae</taxon>
        <taxon>Pentapetalae</taxon>
        <taxon>rosids</taxon>
        <taxon>malvids</taxon>
        <taxon>Malvales</taxon>
        <taxon>Malvaceae</taxon>
        <taxon>Malvoideae</taxon>
        <taxon>Gossypium</taxon>
    </lineage>
</organism>
<dbReference type="SUPFAM" id="SSF48445">
    <property type="entry name" value="14-3-3 protein"/>
    <property type="match status" value="1"/>
</dbReference>